<dbReference type="RefSeq" id="XP_003171992.1">
    <property type="nucleotide sequence ID" value="XM_003171944.1"/>
</dbReference>
<dbReference type="Pfam" id="PF19834">
    <property type="entry name" value="DUF6314"/>
    <property type="match status" value="2"/>
</dbReference>
<reference evidence="3" key="1">
    <citation type="journal article" date="2012" name="MBio">
        <title>Comparative genome analysis of Trichophyton rubrum and related dermatophytes reveals candidate genes involved in infection.</title>
        <authorList>
            <person name="Martinez D.A."/>
            <person name="Oliver B.G."/>
            <person name="Graeser Y."/>
            <person name="Goldberg J.M."/>
            <person name="Li W."/>
            <person name="Martinez-Rossi N.M."/>
            <person name="Monod M."/>
            <person name="Shelest E."/>
            <person name="Barton R.C."/>
            <person name="Birch E."/>
            <person name="Brakhage A.A."/>
            <person name="Chen Z."/>
            <person name="Gurr S.J."/>
            <person name="Heiman D."/>
            <person name="Heitman J."/>
            <person name="Kosti I."/>
            <person name="Rossi A."/>
            <person name="Saif S."/>
            <person name="Samalova M."/>
            <person name="Saunders C.W."/>
            <person name="Shea T."/>
            <person name="Summerbell R.C."/>
            <person name="Xu J."/>
            <person name="Young S."/>
            <person name="Zeng Q."/>
            <person name="Birren B.W."/>
            <person name="Cuomo C.A."/>
            <person name="White T.C."/>
        </authorList>
    </citation>
    <scope>NUCLEOTIDE SEQUENCE [LARGE SCALE GENOMIC DNA]</scope>
    <source>
        <strain evidence="3">ATCC MYA-4604 / CBS 118893</strain>
    </source>
</reference>
<dbReference type="OrthoDB" id="66881at2759"/>
<dbReference type="InterPro" id="IPR045632">
    <property type="entry name" value="DUF6314"/>
</dbReference>
<dbReference type="OMA" id="TKKYIWR"/>
<dbReference type="eggNOG" id="KOG1399">
    <property type="taxonomic scope" value="Eukaryota"/>
</dbReference>
<evidence type="ECO:0000313" key="3">
    <source>
        <dbReference type="Proteomes" id="UP000002669"/>
    </source>
</evidence>
<gene>
    <name evidence="2" type="ORF">MGYG_06534</name>
</gene>
<dbReference type="AlphaFoldDB" id="E4UZK8"/>
<accession>E4UZK8</accession>
<dbReference type="VEuPathDB" id="FungiDB:MGYG_06534"/>
<evidence type="ECO:0000313" key="2">
    <source>
        <dbReference type="EMBL" id="EFR03538.1"/>
    </source>
</evidence>
<feature type="domain" description="DUF6314" evidence="1">
    <location>
        <begin position="22"/>
        <end position="130"/>
    </location>
</feature>
<sequence length="216" mass="23747">MSPSRCVASSILKALATDARPWNLTRRLQSANNLDMQGELSGTAIFKPACNERSSSQPDLVYEEQGEMPDPSGLNSTGMKWSRKYMWRLSDSGLSVWFVKVNMKPSKESTQDNPTGDLPDYLFHQLHFTGEGEGEGEQGGFDGSGLVPPAASADVGETAVLFAHGSHLCVEDNYVTTYAFRVSKHCISYIHSWASSHVVEGPKKSQRILNLYTRGL</sequence>
<dbReference type="EMBL" id="DS989826">
    <property type="protein sequence ID" value="EFR03538.1"/>
    <property type="molecule type" value="Genomic_DNA"/>
</dbReference>
<evidence type="ECO:0000259" key="1">
    <source>
        <dbReference type="Pfam" id="PF19834"/>
    </source>
</evidence>
<feature type="domain" description="DUF6314" evidence="1">
    <location>
        <begin position="161"/>
        <end position="214"/>
    </location>
</feature>
<keyword evidence="3" id="KW-1185">Reference proteome</keyword>
<proteinExistence type="predicted"/>
<dbReference type="STRING" id="535722.E4UZK8"/>
<protein>
    <recommendedName>
        <fullName evidence="1">DUF6314 domain-containing protein</fullName>
    </recommendedName>
</protein>
<dbReference type="GeneID" id="10027252"/>
<dbReference type="HOGENOM" id="CLU_093209_0_0_1"/>
<dbReference type="Proteomes" id="UP000002669">
    <property type="component" value="Unassembled WGS sequence"/>
</dbReference>
<name>E4UZK8_ARTGP</name>
<dbReference type="InParanoid" id="E4UZK8"/>
<organism evidence="3">
    <name type="scientific">Arthroderma gypseum (strain ATCC MYA-4604 / CBS 118893)</name>
    <name type="common">Microsporum gypseum</name>
    <dbReference type="NCBI Taxonomy" id="535722"/>
    <lineage>
        <taxon>Eukaryota</taxon>
        <taxon>Fungi</taxon>
        <taxon>Dikarya</taxon>
        <taxon>Ascomycota</taxon>
        <taxon>Pezizomycotina</taxon>
        <taxon>Eurotiomycetes</taxon>
        <taxon>Eurotiomycetidae</taxon>
        <taxon>Onygenales</taxon>
        <taxon>Arthrodermataceae</taxon>
        <taxon>Nannizzia</taxon>
    </lineage>
</organism>